<evidence type="ECO:0000256" key="4">
    <source>
        <dbReference type="ARBA" id="ARBA00022801"/>
    </source>
</evidence>
<dbReference type="RefSeq" id="WP_014828020.1">
    <property type="nucleotide sequence ID" value="NC_018068.1"/>
</dbReference>
<dbReference type="PROSITE" id="PS51192">
    <property type="entry name" value="HELICASE_ATP_BIND_1"/>
    <property type="match status" value="1"/>
</dbReference>
<dbReference type="EC" id="3.1.-.-" evidence="7"/>
<evidence type="ECO:0000256" key="6">
    <source>
        <dbReference type="ARBA" id="ARBA00048954"/>
    </source>
</evidence>
<dbReference type="GO" id="GO:0003676">
    <property type="term" value="F:nucleic acid binding"/>
    <property type="evidence" value="ECO:0007669"/>
    <property type="project" value="InterPro"/>
</dbReference>
<keyword evidence="7" id="KW-0269">Exonuclease</keyword>
<sequence length="925" mass="106242">MHKDMVFFHIETGFLEGGQEKIREFAALRIHDGQVQKSCFFQEHPKIEINNDDYDELSQNDRTCAISLSGKRGEILDVLKEAVLISHQGTFNLQILEKTINSYLVNDYWDTYELARIFFPMMQDYQLSYLAEYLSLGNDEEEDLQLAERKAYLTWRVFEACKDKGRQYDLSFFDQAQVFLEGWSGKGFFDDLRREIRTQFPERRIQTDLVLAPAPEGLFAQVQTSHRQIPDSIEWVIKSFSQGGILEQSLPGYECRFGQMKMAKLIAEGLTSAHHVVVEAGTGTGKSFAYLLPSLWFARKTGNKVVIATHTIPLQEQLQKKDIPMLEKVLPFSFRTSVLKGKGNYCCLKNWLSCLNNPSEIRVRDQKLAVLSILIWLRETHTGDIQELSKVPGLMALWPNLNADHEMCNPSKCSKAGVCFLLRARKKAEEADVLIVNHSLLFSDLKTDYNVLPEHHQLVIDEAHQIYQTALQNLGSELSLEMVLRTTESIYRKTGPSFYSSLKVRLGSLSERVPAVAWDTFAKHLETIPELCLKVSEQAKELFQLFERILGPNRTFRFVPQHTNLSWWELLLIQIENLTGRIKSLSVVFQNLTSALNGEEADEAEELRYLFATHLRELQQIQETLALAVNVNDPKQVTWLEQSARLYLKSSPIEVNEILREKIFKRLDTVILTSATLSIADSFNHFLQDIGLPLSTKTAVVDSPFDFDEQMKFYILKNYSHSLPSSDQEKVERLSETILEIVKRMQGRTLVLFTAHKLLQETYTLLQPRLTNINIDTLAQGIHGERTSLLETFKRNSRSVLLGANSFWEGIDIPGETLSCVILVKLPFWPPSLPLIEARSEFLKSQGRDPFQELLLPEAVIRFKQGFGRLIRSKEDRGFVVLLDDRVLAKYYGRYFLNSLPIKTHLRGDDNLLYEKIQEWQLGIN</sequence>
<keyword evidence="11" id="KW-1185">Reference proteome</keyword>
<evidence type="ECO:0000256" key="2">
    <source>
        <dbReference type="ARBA" id="ARBA00022722"/>
    </source>
</evidence>
<dbReference type="SUPFAM" id="SSF53098">
    <property type="entry name" value="Ribonuclease H-like"/>
    <property type="match status" value="1"/>
</dbReference>
<dbReference type="GO" id="GO:0006139">
    <property type="term" value="P:nucleobase-containing compound metabolic process"/>
    <property type="evidence" value="ECO:0007669"/>
    <property type="project" value="InterPro"/>
</dbReference>
<evidence type="ECO:0000256" key="7">
    <source>
        <dbReference type="HAMAP-Rule" id="MF_02206"/>
    </source>
</evidence>
<dbReference type="InterPro" id="IPR045028">
    <property type="entry name" value="DinG/Rad3-like"/>
</dbReference>
<feature type="domain" description="Helicase ATP-binding" evidence="9">
    <location>
        <begin position="245"/>
        <end position="549"/>
    </location>
</feature>
<evidence type="ECO:0000256" key="3">
    <source>
        <dbReference type="ARBA" id="ARBA00022741"/>
    </source>
</evidence>
<dbReference type="Gene3D" id="3.40.50.300">
    <property type="entry name" value="P-loop containing nucleotide triphosphate hydrolases"/>
    <property type="match status" value="2"/>
</dbReference>
<proteinExistence type="inferred from homology"/>
<feature type="binding site" evidence="7">
    <location>
        <begin position="280"/>
        <end position="287"/>
    </location>
    <ligand>
        <name>ATP</name>
        <dbReference type="ChEBI" id="CHEBI:30616"/>
    </ligand>
</feature>
<dbReference type="HAMAP" id="MF_02206">
    <property type="entry name" value="DinG_exonucl"/>
    <property type="match status" value="1"/>
</dbReference>
<dbReference type="InterPro" id="IPR027417">
    <property type="entry name" value="P-loop_NTPase"/>
</dbReference>
<reference evidence="10 11" key="1">
    <citation type="journal article" date="2012" name="J. Bacteriol.">
        <title>Complete genome sequences of Desulfosporosinus orientis DSM765T, Desulfosporosinus youngiae DSM17734T, Desulfosporosinus meridiei DSM13257T, and Desulfosporosinus acidiphilus DSM22704T.</title>
        <authorList>
            <person name="Pester M."/>
            <person name="Brambilla E."/>
            <person name="Alazard D."/>
            <person name="Rattei T."/>
            <person name="Weinmaier T."/>
            <person name="Han J."/>
            <person name="Lucas S."/>
            <person name="Lapidus A."/>
            <person name="Cheng J.F."/>
            <person name="Goodwin L."/>
            <person name="Pitluck S."/>
            <person name="Peters L."/>
            <person name="Ovchinnikova G."/>
            <person name="Teshima H."/>
            <person name="Detter J.C."/>
            <person name="Han C.S."/>
            <person name="Tapia R."/>
            <person name="Land M.L."/>
            <person name="Hauser L."/>
            <person name="Kyrpides N.C."/>
            <person name="Ivanova N.N."/>
            <person name="Pagani I."/>
            <person name="Huntmann M."/>
            <person name="Wei C.L."/>
            <person name="Davenport K.W."/>
            <person name="Daligault H."/>
            <person name="Chain P.S."/>
            <person name="Chen A."/>
            <person name="Mavromatis K."/>
            <person name="Markowitz V."/>
            <person name="Szeto E."/>
            <person name="Mikhailova N."/>
            <person name="Pati A."/>
            <person name="Wagner M."/>
            <person name="Woyke T."/>
            <person name="Ollivier B."/>
            <person name="Klenk H.P."/>
            <person name="Spring S."/>
            <person name="Loy A."/>
        </authorList>
    </citation>
    <scope>NUCLEOTIDE SEQUENCE [LARGE SCALE GENOMIC DNA]</scope>
    <source>
        <strain evidence="11">DSM 22704 / JCM 16185 / SJ4</strain>
    </source>
</reference>
<dbReference type="KEGG" id="dai:Desaci_3125"/>
<dbReference type="STRING" id="646529.Desaci_3125"/>
<dbReference type="AlphaFoldDB" id="I4D8A5"/>
<dbReference type="InterPro" id="IPR006310">
    <property type="entry name" value="DinG"/>
</dbReference>
<dbReference type="PANTHER" id="PTHR11472">
    <property type="entry name" value="DNA REPAIR DEAD HELICASE RAD3/XP-D SUBFAMILY MEMBER"/>
    <property type="match status" value="1"/>
</dbReference>
<evidence type="ECO:0000313" key="11">
    <source>
        <dbReference type="Proteomes" id="UP000002892"/>
    </source>
</evidence>
<evidence type="ECO:0000259" key="8">
    <source>
        <dbReference type="PROSITE" id="PS51192"/>
    </source>
</evidence>
<keyword evidence="5 7" id="KW-0067">ATP-binding</keyword>
<dbReference type="PANTHER" id="PTHR11472:SF34">
    <property type="entry name" value="REGULATOR OF TELOMERE ELONGATION HELICASE 1"/>
    <property type="match status" value="1"/>
</dbReference>
<keyword evidence="10" id="KW-0347">Helicase</keyword>
<dbReference type="InterPro" id="IPR036397">
    <property type="entry name" value="RNaseH_sf"/>
</dbReference>
<dbReference type="GO" id="GO:0043139">
    <property type="term" value="F:5'-3' DNA helicase activity"/>
    <property type="evidence" value="ECO:0007669"/>
    <property type="project" value="UniProtKB-EC"/>
</dbReference>
<dbReference type="PROSITE" id="PS51193">
    <property type="entry name" value="HELICASE_ATP_BIND_2"/>
    <property type="match status" value="1"/>
</dbReference>
<dbReference type="eggNOG" id="COG1199">
    <property type="taxonomic scope" value="Bacteria"/>
</dbReference>
<dbReference type="InterPro" id="IPR006555">
    <property type="entry name" value="ATP-dep_Helicase_C"/>
</dbReference>
<evidence type="ECO:0000256" key="5">
    <source>
        <dbReference type="ARBA" id="ARBA00022840"/>
    </source>
</evidence>
<name>I4D8A5_DESAJ</name>
<dbReference type="Proteomes" id="UP000002892">
    <property type="component" value="Chromosome"/>
</dbReference>
<evidence type="ECO:0000259" key="9">
    <source>
        <dbReference type="PROSITE" id="PS51193"/>
    </source>
</evidence>
<dbReference type="Pfam" id="PF00270">
    <property type="entry name" value="DEAD"/>
    <property type="match status" value="1"/>
</dbReference>
<accession>I4D8A5</accession>
<keyword evidence="4 7" id="KW-0378">Hydrolase</keyword>
<dbReference type="OrthoDB" id="9803913at2"/>
<comment type="function">
    <text evidence="7">3'-5' exonuclease.</text>
</comment>
<feature type="short sequence motif" description="DEAH box" evidence="7">
    <location>
        <begin position="461"/>
        <end position="464"/>
    </location>
</feature>
<dbReference type="SUPFAM" id="SSF52540">
    <property type="entry name" value="P-loop containing nucleoside triphosphate hydrolases"/>
    <property type="match status" value="1"/>
</dbReference>
<dbReference type="HOGENOM" id="CLU_012117_1_0_9"/>
<comment type="similarity">
    <text evidence="7">Belongs to the helicase family. DinG subfamily. Type 2 sub-subfamily.</text>
</comment>
<dbReference type="eggNOG" id="COG2176">
    <property type="taxonomic scope" value="Bacteria"/>
</dbReference>
<organism evidence="10 11">
    <name type="scientific">Desulfosporosinus acidiphilus (strain DSM 22704 / JCM 16185 / SJ4)</name>
    <dbReference type="NCBI Taxonomy" id="646529"/>
    <lineage>
        <taxon>Bacteria</taxon>
        <taxon>Bacillati</taxon>
        <taxon>Bacillota</taxon>
        <taxon>Clostridia</taxon>
        <taxon>Eubacteriales</taxon>
        <taxon>Desulfitobacteriaceae</taxon>
        <taxon>Desulfosporosinus</taxon>
    </lineage>
</organism>
<dbReference type="EMBL" id="CP003639">
    <property type="protein sequence ID" value="AFM42029.1"/>
    <property type="molecule type" value="Genomic_DNA"/>
</dbReference>
<protein>
    <recommendedName>
        <fullName evidence="7">3'-5' exonuclease DinG</fullName>
        <ecNumber evidence="7">3.1.-.-</ecNumber>
    </recommendedName>
</protein>
<dbReference type="SMART" id="SM00491">
    <property type="entry name" value="HELICc2"/>
    <property type="match status" value="1"/>
</dbReference>
<gene>
    <name evidence="7" type="primary">dinG</name>
    <name evidence="10" type="ordered locus">Desaci_3125</name>
</gene>
<dbReference type="InterPro" id="IPR014013">
    <property type="entry name" value="Helic_SF1/SF2_ATP-bd_DinG/Rad3"/>
</dbReference>
<dbReference type="SMART" id="SM00487">
    <property type="entry name" value="DEXDc"/>
    <property type="match status" value="1"/>
</dbReference>
<dbReference type="Pfam" id="PF13307">
    <property type="entry name" value="Helicase_C_2"/>
    <property type="match status" value="1"/>
</dbReference>
<keyword evidence="2 7" id="KW-0540">Nuclease</keyword>
<dbReference type="InterPro" id="IPR012337">
    <property type="entry name" value="RNaseH-like_sf"/>
</dbReference>
<dbReference type="InterPro" id="IPR014001">
    <property type="entry name" value="Helicase_ATP-bd"/>
</dbReference>
<dbReference type="GO" id="GO:0005524">
    <property type="term" value="F:ATP binding"/>
    <property type="evidence" value="ECO:0007669"/>
    <property type="project" value="UniProtKB-UniRule"/>
</dbReference>
<dbReference type="GO" id="GO:0016887">
    <property type="term" value="F:ATP hydrolysis activity"/>
    <property type="evidence" value="ECO:0007669"/>
    <property type="project" value="RHEA"/>
</dbReference>
<keyword evidence="3 7" id="KW-0547">Nucleotide-binding</keyword>
<comment type="catalytic activity">
    <reaction evidence="6">
        <text>ATP + H2O = ADP + phosphate + H(+)</text>
        <dbReference type="Rhea" id="RHEA:13065"/>
        <dbReference type="ChEBI" id="CHEBI:15377"/>
        <dbReference type="ChEBI" id="CHEBI:15378"/>
        <dbReference type="ChEBI" id="CHEBI:30616"/>
        <dbReference type="ChEBI" id="CHEBI:43474"/>
        <dbReference type="ChEBI" id="CHEBI:456216"/>
        <dbReference type="EC" id="5.6.2.3"/>
    </reaction>
</comment>
<evidence type="ECO:0000313" key="10">
    <source>
        <dbReference type="EMBL" id="AFM42029.1"/>
    </source>
</evidence>
<dbReference type="GO" id="GO:0008408">
    <property type="term" value="F:3'-5' exonuclease activity"/>
    <property type="evidence" value="ECO:0007669"/>
    <property type="project" value="UniProtKB-UniRule"/>
</dbReference>
<dbReference type="InterPro" id="IPR011545">
    <property type="entry name" value="DEAD/DEAH_box_helicase_dom"/>
</dbReference>
<comment type="cofactor">
    <cofactor evidence="1">
        <name>[4Fe-4S] cluster</name>
        <dbReference type="ChEBI" id="CHEBI:49883"/>
    </cofactor>
</comment>
<evidence type="ECO:0000256" key="1">
    <source>
        <dbReference type="ARBA" id="ARBA00001966"/>
    </source>
</evidence>
<dbReference type="Gene3D" id="3.30.420.10">
    <property type="entry name" value="Ribonuclease H-like superfamily/Ribonuclease H"/>
    <property type="match status" value="1"/>
</dbReference>
<feature type="domain" description="Helicase ATP-binding" evidence="8">
    <location>
        <begin position="267"/>
        <end position="475"/>
    </location>
</feature>